<accession>A0A1L9RTC6</accession>
<dbReference type="AlphaFoldDB" id="A0A1L9RTC6"/>
<keyword evidence="1" id="KW-0732">Signal</keyword>
<evidence type="ECO:0000313" key="2">
    <source>
        <dbReference type="EMBL" id="OJJ38108.1"/>
    </source>
</evidence>
<dbReference type="OrthoDB" id="5135415at2759"/>
<evidence type="ECO:0000256" key="1">
    <source>
        <dbReference type="SAM" id="SignalP"/>
    </source>
</evidence>
<keyword evidence="3" id="KW-1185">Reference proteome</keyword>
<dbReference type="VEuPathDB" id="FungiDB:ASPWEDRAFT_168039"/>
<reference evidence="3" key="1">
    <citation type="journal article" date="2017" name="Genome Biol.">
        <title>Comparative genomics reveals high biological diversity and specific adaptations in the industrially and medically important fungal genus Aspergillus.</title>
        <authorList>
            <person name="de Vries R.P."/>
            <person name="Riley R."/>
            <person name="Wiebenga A."/>
            <person name="Aguilar-Osorio G."/>
            <person name="Amillis S."/>
            <person name="Uchima C.A."/>
            <person name="Anderluh G."/>
            <person name="Asadollahi M."/>
            <person name="Askin M."/>
            <person name="Barry K."/>
            <person name="Battaglia E."/>
            <person name="Bayram O."/>
            <person name="Benocci T."/>
            <person name="Braus-Stromeyer S.A."/>
            <person name="Caldana C."/>
            <person name="Canovas D."/>
            <person name="Cerqueira G.C."/>
            <person name="Chen F."/>
            <person name="Chen W."/>
            <person name="Choi C."/>
            <person name="Clum A."/>
            <person name="Dos Santos R.A."/>
            <person name="Damasio A.R."/>
            <person name="Diallinas G."/>
            <person name="Emri T."/>
            <person name="Fekete E."/>
            <person name="Flipphi M."/>
            <person name="Freyberg S."/>
            <person name="Gallo A."/>
            <person name="Gournas C."/>
            <person name="Habgood R."/>
            <person name="Hainaut M."/>
            <person name="Harispe M.L."/>
            <person name="Henrissat B."/>
            <person name="Hilden K.S."/>
            <person name="Hope R."/>
            <person name="Hossain A."/>
            <person name="Karabika E."/>
            <person name="Karaffa L."/>
            <person name="Karanyi Z."/>
            <person name="Krasevec N."/>
            <person name="Kuo A."/>
            <person name="Kusch H."/>
            <person name="LaButti K."/>
            <person name="Lagendijk E.L."/>
            <person name="Lapidus A."/>
            <person name="Levasseur A."/>
            <person name="Lindquist E."/>
            <person name="Lipzen A."/>
            <person name="Logrieco A.F."/>
            <person name="MacCabe A."/>
            <person name="Maekelae M.R."/>
            <person name="Malavazi I."/>
            <person name="Melin P."/>
            <person name="Meyer V."/>
            <person name="Mielnichuk N."/>
            <person name="Miskei M."/>
            <person name="Molnar A.P."/>
            <person name="Mule G."/>
            <person name="Ngan C.Y."/>
            <person name="Orejas M."/>
            <person name="Orosz E."/>
            <person name="Ouedraogo J.P."/>
            <person name="Overkamp K.M."/>
            <person name="Park H.-S."/>
            <person name="Perrone G."/>
            <person name="Piumi F."/>
            <person name="Punt P.J."/>
            <person name="Ram A.F."/>
            <person name="Ramon A."/>
            <person name="Rauscher S."/>
            <person name="Record E."/>
            <person name="Riano-Pachon D.M."/>
            <person name="Robert V."/>
            <person name="Roehrig J."/>
            <person name="Ruller R."/>
            <person name="Salamov A."/>
            <person name="Salih N.S."/>
            <person name="Samson R.A."/>
            <person name="Sandor E."/>
            <person name="Sanguinetti M."/>
            <person name="Schuetze T."/>
            <person name="Sepcic K."/>
            <person name="Shelest E."/>
            <person name="Sherlock G."/>
            <person name="Sophianopoulou V."/>
            <person name="Squina F.M."/>
            <person name="Sun H."/>
            <person name="Susca A."/>
            <person name="Todd R.B."/>
            <person name="Tsang A."/>
            <person name="Unkles S.E."/>
            <person name="van de Wiele N."/>
            <person name="van Rossen-Uffink D."/>
            <person name="Oliveira J.V."/>
            <person name="Vesth T.C."/>
            <person name="Visser J."/>
            <person name="Yu J.-H."/>
            <person name="Zhou M."/>
            <person name="Andersen M.R."/>
            <person name="Archer D.B."/>
            <person name="Baker S.E."/>
            <person name="Benoit I."/>
            <person name="Brakhage A.A."/>
            <person name="Braus G.H."/>
            <person name="Fischer R."/>
            <person name="Frisvad J.C."/>
            <person name="Goldman G.H."/>
            <person name="Houbraken J."/>
            <person name="Oakley B."/>
            <person name="Pocsi I."/>
            <person name="Scazzocchio C."/>
            <person name="Seiboth B."/>
            <person name="vanKuyk P.A."/>
            <person name="Wortman J."/>
            <person name="Dyer P.S."/>
            <person name="Grigoriev I.V."/>
        </authorList>
    </citation>
    <scope>NUCLEOTIDE SEQUENCE [LARGE SCALE GENOMIC DNA]</scope>
    <source>
        <strain evidence="3">DTO 134E9</strain>
    </source>
</reference>
<dbReference type="Proteomes" id="UP000184383">
    <property type="component" value="Unassembled WGS sequence"/>
</dbReference>
<name>A0A1L9RTC6_ASPWE</name>
<dbReference type="GeneID" id="63746092"/>
<organism evidence="2 3">
    <name type="scientific">Aspergillus wentii DTO 134E9</name>
    <dbReference type="NCBI Taxonomy" id="1073089"/>
    <lineage>
        <taxon>Eukaryota</taxon>
        <taxon>Fungi</taxon>
        <taxon>Dikarya</taxon>
        <taxon>Ascomycota</taxon>
        <taxon>Pezizomycotina</taxon>
        <taxon>Eurotiomycetes</taxon>
        <taxon>Eurotiomycetidae</taxon>
        <taxon>Eurotiales</taxon>
        <taxon>Aspergillaceae</taxon>
        <taxon>Aspergillus</taxon>
        <taxon>Aspergillus subgen. Cremei</taxon>
    </lineage>
</organism>
<dbReference type="RefSeq" id="XP_040691784.1">
    <property type="nucleotide sequence ID" value="XM_040830244.1"/>
</dbReference>
<sequence>MRFSHIFSLVSIIAIAHAAGDDDTLAKRACSLTPCKATGKTSCVGSVYSDGTCINLRSSNGKPFVSGWTAPGCSCKIYSKLDCEGDEITVNSSGYGKFPFDAISMEC</sequence>
<evidence type="ECO:0000313" key="3">
    <source>
        <dbReference type="Proteomes" id="UP000184383"/>
    </source>
</evidence>
<proteinExistence type="predicted"/>
<protein>
    <recommendedName>
        <fullName evidence="4">Cyanovirin-N domain-containing protein</fullName>
    </recommendedName>
</protein>
<gene>
    <name evidence="2" type="ORF">ASPWEDRAFT_168039</name>
</gene>
<feature type="signal peptide" evidence="1">
    <location>
        <begin position="1"/>
        <end position="18"/>
    </location>
</feature>
<dbReference type="EMBL" id="KV878210">
    <property type="protein sequence ID" value="OJJ38108.1"/>
    <property type="molecule type" value="Genomic_DNA"/>
</dbReference>
<evidence type="ECO:0008006" key="4">
    <source>
        <dbReference type="Google" id="ProtNLM"/>
    </source>
</evidence>
<feature type="chain" id="PRO_5009887493" description="Cyanovirin-N domain-containing protein" evidence="1">
    <location>
        <begin position="19"/>
        <end position="107"/>
    </location>
</feature>